<dbReference type="EMBL" id="JABSTQ010009181">
    <property type="protein sequence ID" value="KAG0432022.1"/>
    <property type="molecule type" value="Genomic_DNA"/>
</dbReference>
<protein>
    <submittedName>
        <fullName evidence="1">Uncharacterized protein</fullName>
    </submittedName>
</protein>
<proteinExistence type="predicted"/>
<evidence type="ECO:0000313" key="2">
    <source>
        <dbReference type="Proteomes" id="UP000805193"/>
    </source>
</evidence>
<comment type="caution">
    <text evidence="1">The sequence shown here is derived from an EMBL/GenBank/DDBJ whole genome shotgun (WGS) entry which is preliminary data.</text>
</comment>
<organism evidence="1 2">
    <name type="scientific">Ixodes persulcatus</name>
    <name type="common">Taiga tick</name>
    <dbReference type="NCBI Taxonomy" id="34615"/>
    <lineage>
        <taxon>Eukaryota</taxon>
        <taxon>Metazoa</taxon>
        <taxon>Ecdysozoa</taxon>
        <taxon>Arthropoda</taxon>
        <taxon>Chelicerata</taxon>
        <taxon>Arachnida</taxon>
        <taxon>Acari</taxon>
        <taxon>Parasitiformes</taxon>
        <taxon>Ixodida</taxon>
        <taxon>Ixodoidea</taxon>
        <taxon>Ixodidae</taxon>
        <taxon>Ixodinae</taxon>
        <taxon>Ixodes</taxon>
    </lineage>
</organism>
<sequence length="88" mass="10504">SVSLLKARANLPSIKSRMESSRMKLLFQIIHGHYRIDASNYISLSETMPRRTQHNHHVKPFWYITGHSKHFFFVRCIDLWNNLPERIV</sequence>
<feature type="non-terminal residue" evidence="1">
    <location>
        <position position="1"/>
    </location>
</feature>
<name>A0AC60QD28_IXOPE</name>
<evidence type="ECO:0000313" key="1">
    <source>
        <dbReference type="EMBL" id="KAG0432022.1"/>
    </source>
</evidence>
<feature type="non-terminal residue" evidence="1">
    <location>
        <position position="88"/>
    </location>
</feature>
<dbReference type="Proteomes" id="UP000805193">
    <property type="component" value="Unassembled WGS sequence"/>
</dbReference>
<gene>
    <name evidence="1" type="ORF">HPB47_021211</name>
</gene>
<reference evidence="1 2" key="1">
    <citation type="journal article" date="2020" name="Cell">
        <title>Large-Scale Comparative Analyses of Tick Genomes Elucidate Their Genetic Diversity and Vector Capacities.</title>
        <authorList>
            <consortium name="Tick Genome and Microbiome Consortium (TIGMIC)"/>
            <person name="Jia N."/>
            <person name="Wang J."/>
            <person name="Shi W."/>
            <person name="Du L."/>
            <person name="Sun Y."/>
            <person name="Zhan W."/>
            <person name="Jiang J.F."/>
            <person name="Wang Q."/>
            <person name="Zhang B."/>
            <person name="Ji P."/>
            <person name="Bell-Sakyi L."/>
            <person name="Cui X.M."/>
            <person name="Yuan T.T."/>
            <person name="Jiang B.G."/>
            <person name="Yang W.F."/>
            <person name="Lam T.T."/>
            <person name="Chang Q.C."/>
            <person name="Ding S.J."/>
            <person name="Wang X.J."/>
            <person name="Zhu J.G."/>
            <person name="Ruan X.D."/>
            <person name="Zhao L."/>
            <person name="Wei J.T."/>
            <person name="Ye R.Z."/>
            <person name="Que T.C."/>
            <person name="Du C.H."/>
            <person name="Zhou Y.H."/>
            <person name="Cheng J.X."/>
            <person name="Dai P.F."/>
            <person name="Guo W.B."/>
            <person name="Han X.H."/>
            <person name="Huang E.J."/>
            <person name="Li L.F."/>
            <person name="Wei W."/>
            <person name="Gao Y.C."/>
            <person name="Liu J.Z."/>
            <person name="Shao H.Z."/>
            <person name="Wang X."/>
            <person name="Wang C.C."/>
            <person name="Yang T.C."/>
            <person name="Huo Q.B."/>
            <person name="Li W."/>
            <person name="Chen H.Y."/>
            <person name="Chen S.E."/>
            <person name="Zhou L.G."/>
            <person name="Ni X.B."/>
            <person name="Tian J.H."/>
            <person name="Sheng Y."/>
            <person name="Liu T."/>
            <person name="Pan Y.S."/>
            <person name="Xia L.Y."/>
            <person name="Li J."/>
            <person name="Zhao F."/>
            <person name="Cao W.C."/>
        </authorList>
    </citation>
    <scope>NUCLEOTIDE SEQUENCE [LARGE SCALE GENOMIC DNA]</scope>
    <source>
        <strain evidence="1">Iper-2018</strain>
    </source>
</reference>
<keyword evidence="2" id="KW-1185">Reference proteome</keyword>
<accession>A0AC60QD28</accession>